<dbReference type="SUPFAM" id="SSF48726">
    <property type="entry name" value="Immunoglobulin"/>
    <property type="match status" value="2"/>
</dbReference>
<feature type="signal peptide" evidence="3">
    <location>
        <begin position="1"/>
        <end position="30"/>
    </location>
</feature>
<name>A0A8C3RVW0_CHESE</name>
<dbReference type="Gene3D" id="2.60.40.10">
    <property type="entry name" value="Immunoglobulins"/>
    <property type="match status" value="1"/>
</dbReference>
<keyword evidence="2" id="KW-1133">Transmembrane helix</keyword>
<dbReference type="PROSITE" id="PS50835">
    <property type="entry name" value="IG_LIKE"/>
    <property type="match status" value="1"/>
</dbReference>
<dbReference type="Ensembl" id="ENSCSRT00000005069.1">
    <property type="protein sequence ID" value="ENSCSRP00000004915.1"/>
    <property type="gene ID" value="ENSCSRG00000003561.1"/>
</dbReference>
<evidence type="ECO:0000313" key="6">
    <source>
        <dbReference type="Proteomes" id="UP000694403"/>
    </source>
</evidence>
<dbReference type="InterPro" id="IPR013162">
    <property type="entry name" value="CD80_C2-set"/>
</dbReference>
<evidence type="ECO:0000256" key="3">
    <source>
        <dbReference type="SAM" id="SignalP"/>
    </source>
</evidence>
<evidence type="ECO:0000256" key="1">
    <source>
        <dbReference type="ARBA" id="ARBA00023157"/>
    </source>
</evidence>
<dbReference type="PANTHER" id="PTHR47224:SF1">
    <property type="entry name" value="TRANSMEMBRANE PROTEIN 25"/>
    <property type="match status" value="1"/>
</dbReference>
<keyword evidence="1" id="KW-1015">Disulfide bond</keyword>
<keyword evidence="6" id="KW-1185">Reference proteome</keyword>
<feature type="chain" id="PRO_5034691125" evidence="3">
    <location>
        <begin position="31"/>
        <end position="409"/>
    </location>
</feature>
<feature type="domain" description="Ig-like" evidence="4">
    <location>
        <begin position="80"/>
        <end position="173"/>
    </location>
</feature>
<evidence type="ECO:0000256" key="2">
    <source>
        <dbReference type="SAM" id="Phobius"/>
    </source>
</evidence>
<keyword evidence="2" id="KW-0812">Transmembrane</keyword>
<proteinExistence type="predicted"/>
<evidence type="ECO:0000259" key="4">
    <source>
        <dbReference type="PROSITE" id="PS50835"/>
    </source>
</evidence>
<dbReference type="InterPro" id="IPR007110">
    <property type="entry name" value="Ig-like_dom"/>
</dbReference>
<keyword evidence="3" id="KW-0732">Signal</keyword>
<organism evidence="5 6">
    <name type="scientific">Chelydra serpentina</name>
    <name type="common">Snapping turtle</name>
    <name type="synonym">Testudo serpentina</name>
    <dbReference type="NCBI Taxonomy" id="8475"/>
    <lineage>
        <taxon>Eukaryota</taxon>
        <taxon>Metazoa</taxon>
        <taxon>Chordata</taxon>
        <taxon>Craniata</taxon>
        <taxon>Vertebrata</taxon>
        <taxon>Euteleostomi</taxon>
        <taxon>Archelosauria</taxon>
        <taxon>Testudinata</taxon>
        <taxon>Testudines</taxon>
        <taxon>Cryptodira</taxon>
        <taxon>Durocryptodira</taxon>
        <taxon>Americhelydia</taxon>
        <taxon>Chelydroidea</taxon>
        <taxon>Chelydridae</taxon>
        <taxon>Chelydra</taxon>
    </lineage>
</organism>
<dbReference type="AlphaFoldDB" id="A0A8C3RVW0"/>
<dbReference type="Proteomes" id="UP000694403">
    <property type="component" value="Unplaced"/>
</dbReference>
<dbReference type="GO" id="GO:0090394">
    <property type="term" value="P:negative regulation of excitatory postsynaptic potential"/>
    <property type="evidence" value="ECO:0007669"/>
    <property type="project" value="TreeGrafter"/>
</dbReference>
<reference evidence="5" key="1">
    <citation type="submission" date="2025-08" db="UniProtKB">
        <authorList>
            <consortium name="Ensembl"/>
        </authorList>
    </citation>
    <scope>IDENTIFICATION</scope>
</reference>
<keyword evidence="2" id="KW-0472">Membrane</keyword>
<feature type="transmembrane region" description="Helical" evidence="2">
    <location>
        <begin position="283"/>
        <end position="311"/>
    </location>
</feature>
<dbReference type="InterPro" id="IPR042864">
    <property type="entry name" value="TMEM25"/>
</dbReference>
<sequence length="409" mass="44591">MGLTRNLAGCGATLSHALLLLLHIEALVQSGKALAWRGAPVPCGVLGRPGPCAWRVHAVLDWTCPLPPSKLVRGPLKLNPKINGQSLLVSTMQEDESRDFTCQVDSWQAVPMLTWYLNGKKQETNGSTVLTTVAEAFEQSSSTFTVTAQRADRELNCSLTDPASGKTSSASVLLNVQFKPEIMTMNAKYQEAKDPGLFMVLFVLVRANPPASITWIDQDGHMMVNTSDFLILDTKSYPWLTNHTVQVQLSSVAKNFSFTAANNVGITNSSILPPGLLDTHVELSLLAIIVGGALALGTLLCLNTLIICVICRKGKKASGERDPFSLRSCCSDSNNLKLTSVRLPRENMSLPSNLQLNDLTQEAKGVKEEERGICQRSVATEMLSRSFVRFPMVGHIYKVSSMSSDEIWL</sequence>
<accession>A0A8C3RVW0</accession>
<reference evidence="5" key="2">
    <citation type="submission" date="2025-09" db="UniProtKB">
        <authorList>
            <consortium name="Ensembl"/>
        </authorList>
    </citation>
    <scope>IDENTIFICATION</scope>
</reference>
<protein>
    <submittedName>
        <fullName evidence="5">Transmembrane protein 25</fullName>
    </submittedName>
</protein>
<evidence type="ECO:0000313" key="5">
    <source>
        <dbReference type="Ensembl" id="ENSCSRP00000004915.1"/>
    </source>
</evidence>
<dbReference type="InterPro" id="IPR013783">
    <property type="entry name" value="Ig-like_fold"/>
</dbReference>
<dbReference type="PANTHER" id="PTHR47224">
    <property type="entry name" value="TRANSMEMBRANE PROTEIN 25"/>
    <property type="match status" value="1"/>
</dbReference>
<dbReference type="InterPro" id="IPR036179">
    <property type="entry name" value="Ig-like_dom_sf"/>
</dbReference>
<dbReference type="Pfam" id="PF08205">
    <property type="entry name" value="C2-set_2"/>
    <property type="match status" value="1"/>
</dbReference>